<dbReference type="GO" id="GO:0042773">
    <property type="term" value="P:ATP synthesis coupled electron transport"/>
    <property type="evidence" value="ECO:0007669"/>
    <property type="project" value="InterPro"/>
</dbReference>
<comment type="function">
    <text evidence="1">Core subunit of the mitochondrial membrane respiratory chain NADH dehydrogenase (Complex I) that is believed to belong to the minimal assembly required for catalysis. Complex I functions in the transfer of electrons from NADH to the respiratory chain. The immediate electron acceptor for the enzyme is believed to be ubiquinone.</text>
</comment>
<evidence type="ECO:0000256" key="6">
    <source>
        <dbReference type="ARBA" id="ARBA00022448"/>
    </source>
</evidence>
<dbReference type="EC" id="7.1.1.2" evidence="4 17"/>
<evidence type="ECO:0000256" key="13">
    <source>
        <dbReference type="ARBA" id="ARBA00023075"/>
    </source>
</evidence>
<keyword evidence="8 17" id="KW-0812">Transmembrane</keyword>
<keyword evidence="15 17" id="KW-0472">Membrane</keyword>
<dbReference type="CTD" id="4538"/>
<keyword evidence="6 17" id="KW-0813">Transport</keyword>
<feature type="transmembrane region" description="Helical" evidence="17">
    <location>
        <begin position="339"/>
        <end position="363"/>
    </location>
</feature>
<geneLocation type="mitochondrion" evidence="20"/>
<feature type="domain" description="NADH:quinone oxidoreductase/Mrp antiporter transmembrane" evidence="18">
    <location>
        <begin position="106"/>
        <end position="395"/>
    </location>
</feature>
<feature type="transmembrane region" description="Helical" evidence="17">
    <location>
        <begin position="51"/>
        <end position="74"/>
    </location>
</feature>
<feature type="transmembrane region" description="Helical" evidence="17">
    <location>
        <begin position="218"/>
        <end position="237"/>
    </location>
</feature>
<proteinExistence type="inferred from homology"/>
<dbReference type="EMBL" id="MK431894">
    <property type="protein sequence ID" value="QIT06427.1"/>
    <property type="molecule type" value="Genomic_DNA"/>
</dbReference>
<evidence type="ECO:0000256" key="10">
    <source>
        <dbReference type="ARBA" id="ARBA00022982"/>
    </source>
</evidence>
<comment type="function">
    <text evidence="17">Core subunit of the mitochondrial membrane respiratory chain NADH dehydrogenase (Complex I) which catalyzes electron transfer from NADH through the respiratory chain, using ubiquinone as an electron acceptor. Essential for the catalytic activity and assembly of complex I.</text>
</comment>
<protein>
    <recommendedName>
        <fullName evidence="5 17">NADH-ubiquinone oxidoreductase chain 4</fullName>
        <ecNumber evidence="4 17">7.1.1.2</ecNumber>
    </recommendedName>
</protein>
<keyword evidence="14 17" id="KW-0496">Mitochondrion</keyword>
<dbReference type="GO" id="GO:0015990">
    <property type="term" value="P:electron transport coupled proton transport"/>
    <property type="evidence" value="ECO:0007669"/>
    <property type="project" value="TreeGrafter"/>
</dbReference>
<evidence type="ECO:0000256" key="2">
    <source>
        <dbReference type="ARBA" id="ARBA00004225"/>
    </source>
</evidence>
<dbReference type="GO" id="GO:0048039">
    <property type="term" value="F:ubiquinone binding"/>
    <property type="evidence" value="ECO:0007669"/>
    <property type="project" value="TreeGrafter"/>
</dbReference>
<comment type="similarity">
    <text evidence="3 17">Belongs to the complex I subunit 4 family.</text>
</comment>
<feature type="transmembrane region" description="Helical" evidence="17">
    <location>
        <begin position="175"/>
        <end position="198"/>
    </location>
</feature>
<evidence type="ECO:0000259" key="18">
    <source>
        <dbReference type="Pfam" id="PF00361"/>
    </source>
</evidence>
<dbReference type="GeneID" id="54097799"/>
<dbReference type="RefSeq" id="YP_009753946.1">
    <property type="nucleotide sequence ID" value="NC_046886.1"/>
</dbReference>
<evidence type="ECO:0000256" key="16">
    <source>
        <dbReference type="ARBA" id="ARBA00049551"/>
    </source>
</evidence>
<evidence type="ECO:0000256" key="14">
    <source>
        <dbReference type="ARBA" id="ARBA00023128"/>
    </source>
</evidence>
<sequence length="450" mass="52303">MIKMLMMFILLFFLFTFMNFSYSMLIYLFLMMFFLFYMGNFFNNFEILGNFILIDSTSFSLILLSFFITFLMILSSSSIDFKDCNFYLFSILIFIMFFSLYLSFTSLNLLMFYFFFEMSLIPILLIIMGWGYQPERLQAGVYMLFYTLFGSLPLLMVLLYFYNKNFSSDLFYTKILFFLNMNFYVVLMFYSLIFAFLVKMPMFLFHLWLPKAHVEAPVAGSMILAGVLLKLGGYGLFRVLKFIPYFLYFSSSLVVGLSLSGMFFVGLICCRLNDLKVLIAYSSVAHMGLVICGLFSMSVLGMNGVLAMMLSHGLSSSGLFCIANMYYERSSSRSFFMNKGLLTFLPLMSIFMFLLCACNISAPPSMNLISEVLLMMSVLNFDVLMMLMFFIGSFLGAVFTIYMFSFTQHGKFMILSNGFMFVSHREYLNLMSHLIPLFFIFLKSEFFMFI</sequence>
<evidence type="ECO:0000256" key="15">
    <source>
        <dbReference type="ARBA" id="ARBA00023136"/>
    </source>
</evidence>
<dbReference type="GO" id="GO:0008137">
    <property type="term" value="F:NADH dehydrogenase (ubiquinone) activity"/>
    <property type="evidence" value="ECO:0007669"/>
    <property type="project" value="UniProtKB-UniRule"/>
</dbReference>
<dbReference type="Pfam" id="PF01059">
    <property type="entry name" value="Oxidored_q5_N"/>
    <property type="match status" value="1"/>
</dbReference>
<evidence type="ECO:0000256" key="17">
    <source>
        <dbReference type="RuleBase" id="RU003297"/>
    </source>
</evidence>
<evidence type="ECO:0000256" key="8">
    <source>
        <dbReference type="ARBA" id="ARBA00022692"/>
    </source>
</evidence>
<evidence type="ECO:0000313" key="20">
    <source>
        <dbReference type="EMBL" id="QIT06427.1"/>
    </source>
</evidence>
<evidence type="ECO:0000256" key="5">
    <source>
        <dbReference type="ARBA" id="ARBA00021006"/>
    </source>
</evidence>
<keyword evidence="7 17" id="KW-0679">Respiratory chain</keyword>
<feature type="transmembrane region" description="Helical" evidence="17">
    <location>
        <begin position="305"/>
        <end position="327"/>
    </location>
</feature>
<feature type="transmembrane region" description="Helical" evidence="17">
    <location>
        <begin position="110"/>
        <end position="132"/>
    </location>
</feature>
<evidence type="ECO:0000259" key="19">
    <source>
        <dbReference type="Pfam" id="PF01059"/>
    </source>
</evidence>
<dbReference type="PRINTS" id="PR01437">
    <property type="entry name" value="NUOXDRDTASE4"/>
</dbReference>
<keyword evidence="11 17" id="KW-1133">Transmembrane helix</keyword>
<dbReference type="InterPro" id="IPR001750">
    <property type="entry name" value="ND/Mrp_TM"/>
</dbReference>
<dbReference type="PANTHER" id="PTHR43507">
    <property type="entry name" value="NADH-UBIQUINONE OXIDOREDUCTASE CHAIN 4"/>
    <property type="match status" value="1"/>
</dbReference>
<keyword evidence="9" id="KW-1278">Translocase</keyword>
<reference evidence="20" key="1">
    <citation type="submission" date="2019-01" db="EMBL/GenBank/DDBJ databases">
        <title>Mitochondrial phylogenomics of Collembola.</title>
        <authorList>
            <person name="Sun X."/>
            <person name="Xie Z.-J."/>
            <person name="Dong J."/>
            <person name="Yu D.-Y."/>
        </authorList>
    </citation>
    <scope>NUCLEOTIDE SEQUENCE</scope>
</reference>
<feature type="transmembrane region" description="Helical" evidence="17">
    <location>
        <begin position="383"/>
        <end position="406"/>
    </location>
</feature>
<evidence type="ECO:0000256" key="11">
    <source>
        <dbReference type="ARBA" id="ARBA00022989"/>
    </source>
</evidence>
<feature type="transmembrane region" description="Helical" evidence="17">
    <location>
        <begin position="7"/>
        <end position="39"/>
    </location>
</feature>
<dbReference type="InterPro" id="IPR003918">
    <property type="entry name" value="NADH_UbQ_OxRdtase"/>
</dbReference>
<feature type="domain" description="NADH:ubiquinone oxidoreductase chain 4 N-terminal" evidence="19">
    <location>
        <begin position="1"/>
        <end position="102"/>
    </location>
</feature>
<comment type="subcellular location">
    <subcellularLocation>
        <location evidence="2 17">Mitochondrion membrane</location>
        <topology evidence="2 17">Multi-pass membrane protein</topology>
    </subcellularLocation>
</comment>
<dbReference type="GO" id="GO:0003954">
    <property type="term" value="F:NADH dehydrogenase activity"/>
    <property type="evidence" value="ECO:0007669"/>
    <property type="project" value="TreeGrafter"/>
</dbReference>
<dbReference type="AlphaFoldDB" id="A0A6H0EXC6"/>
<accession>A0A6H0EXC6</accession>
<dbReference type="InterPro" id="IPR000260">
    <property type="entry name" value="NADH4_N"/>
</dbReference>
<evidence type="ECO:0000256" key="12">
    <source>
        <dbReference type="ARBA" id="ARBA00023027"/>
    </source>
</evidence>
<evidence type="ECO:0000256" key="3">
    <source>
        <dbReference type="ARBA" id="ARBA00009025"/>
    </source>
</evidence>
<feature type="transmembrane region" description="Helical" evidence="17">
    <location>
        <begin position="277"/>
        <end position="299"/>
    </location>
</feature>
<dbReference type="GO" id="GO:0031966">
    <property type="term" value="C:mitochondrial membrane"/>
    <property type="evidence" value="ECO:0007669"/>
    <property type="project" value="UniProtKB-SubCell"/>
</dbReference>
<keyword evidence="10 17" id="KW-0249">Electron transport</keyword>
<feature type="transmembrane region" description="Helical" evidence="17">
    <location>
        <begin position="144"/>
        <end position="163"/>
    </location>
</feature>
<evidence type="ECO:0000256" key="9">
    <source>
        <dbReference type="ARBA" id="ARBA00022967"/>
    </source>
</evidence>
<keyword evidence="12 17" id="KW-0520">NAD</keyword>
<gene>
    <name evidence="20" type="primary">ND4</name>
</gene>
<name>A0A6H0EXC6_9HEXA</name>
<evidence type="ECO:0000256" key="1">
    <source>
        <dbReference type="ARBA" id="ARBA00003257"/>
    </source>
</evidence>
<evidence type="ECO:0000256" key="4">
    <source>
        <dbReference type="ARBA" id="ARBA00012944"/>
    </source>
</evidence>
<feature type="transmembrane region" description="Helical" evidence="17">
    <location>
        <begin position="86"/>
        <end position="104"/>
    </location>
</feature>
<organism evidence="20">
    <name type="scientific">Oncopodura yosiiana</name>
    <dbReference type="NCBI Taxonomy" id="2581075"/>
    <lineage>
        <taxon>Eukaryota</taxon>
        <taxon>Metazoa</taxon>
        <taxon>Ecdysozoa</taxon>
        <taxon>Arthropoda</taxon>
        <taxon>Hexapoda</taxon>
        <taxon>Collembola</taxon>
        <taxon>Entomobryomorpha</taxon>
        <taxon>Tomoceroidea</taxon>
        <taxon>Oncopoduridae</taxon>
        <taxon>Oncopodura</taxon>
    </lineage>
</organism>
<feature type="transmembrane region" description="Helical" evidence="17">
    <location>
        <begin position="427"/>
        <end position="449"/>
    </location>
</feature>
<evidence type="ECO:0000256" key="7">
    <source>
        <dbReference type="ARBA" id="ARBA00022660"/>
    </source>
</evidence>
<dbReference type="Pfam" id="PF00361">
    <property type="entry name" value="Proton_antipo_M"/>
    <property type="match status" value="1"/>
</dbReference>
<feature type="transmembrane region" description="Helical" evidence="17">
    <location>
        <begin position="243"/>
        <end position="270"/>
    </location>
</feature>
<keyword evidence="13 17" id="KW-0830">Ubiquinone</keyword>
<dbReference type="PANTHER" id="PTHR43507:SF20">
    <property type="entry name" value="NADH-UBIQUINONE OXIDOREDUCTASE CHAIN 4"/>
    <property type="match status" value="1"/>
</dbReference>
<comment type="catalytic activity">
    <reaction evidence="16 17">
        <text>a ubiquinone + NADH + 5 H(+)(in) = a ubiquinol + NAD(+) + 4 H(+)(out)</text>
        <dbReference type="Rhea" id="RHEA:29091"/>
        <dbReference type="Rhea" id="RHEA-COMP:9565"/>
        <dbReference type="Rhea" id="RHEA-COMP:9566"/>
        <dbReference type="ChEBI" id="CHEBI:15378"/>
        <dbReference type="ChEBI" id="CHEBI:16389"/>
        <dbReference type="ChEBI" id="CHEBI:17976"/>
        <dbReference type="ChEBI" id="CHEBI:57540"/>
        <dbReference type="ChEBI" id="CHEBI:57945"/>
        <dbReference type="EC" id="7.1.1.2"/>
    </reaction>
</comment>